<dbReference type="Proteomes" id="UP000199125">
    <property type="component" value="Unassembled WGS sequence"/>
</dbReference>
<dbReference type="STRING" id="65735.SAMN04488075_0344"/>
<dbReference type="InterPro" id="IPR014748">
    <property type="entry name" value="Enoyl-CoA_hydra_C"/>
</dbReference>
<name>A0A1H6JKG9_9RHOB</name>
<dbReference type="SUPFAM" id="SSF52096">
    <property type="entry name" value="ClpP/crotonase"/>
    <property type="match status" value="1"/>
</dbReference>
<dbReference type="CDD" id="cd06558">
    <property type="entry name" value="crotonase-like"/>
    <property type="match status" value="1"/>
</dbReference>
<comment type="similarity">
    <text evidence="1 2">Belongs to the enoyl-CoA hydratase/isomerase family.</text>
</comment>
<dbReference type="OrthoDB" id="7619812at2"/>
<dbReference type="InterPro" id="IPR029045">
    <property type="entry name" value="ClpP/crotonase-like_dom_sf"/>
</dbReference>
<dbReference type="PROSITE" id="PS00166">
    <property type="entry name" value="ENOYL_COA_HYDRATASE"/>
    <property type="match status" value="1"/>
</dbReference>
<protein>
    <submittedName>
        <fullName evidence="3">Enoyl-CoA hydratase</fullName>
    </submittedName>
</protein>
<evidence type="ECO:0000313" key="3">
    <source>
        <dbReference type="EMBL" id="SEH61003.1"/>
    </source>
</evidence>
<dbReference type="NCBIfam" id="NF046063">
    <property type="entry name" value="oxepin_alt"/>
    <property type="match status" value="1"/>
</dbReference>
<accession>A0A1H6JKG9</accession>
<dbReference type="Gene3D" id="1.10.12.10">
    <property type="entry name" value="Lyase 2-enoyl-coa Hydratase, Chain A, domain 2"/>
    <property type="match status" value="1"/>
</dbReference>
<dbReference type="Pfam" id="PF00378">
    <property type="entry name" value="ECH_1"/>
    <property type="match status" value="1"/>
</dbReference>
<evidence type="ECO:0000313" key="4">
    <source>
        <dbReference type="Proteomes" id="UP000199125"/>
    </source>
</evidence>
<proteinExistence type="inferred from homology"/>
<dbReference type="InterPro" id="IPR001753">
    <property type="entry name" value="Enoyl-CoA_hydra/iso"/>
</dbReference>
<dbReference type="RefSeq" id="WP_090844640.1">
    <property type="nucleotide sequence ID" value="NZ_FNXG01000001.1"/>
</dbReference>
<dbReference type="Gene3D" id="3.90.226.10">
    <property type="entry name" value="2-enoyl-CoA Hydratase, Chain A, domain 1"/>
    <property type="match status" value="1"/>
</dbReference>
<dbReference type="EMBL" id="FNXG01000001">
    <property type="protein sequence ID" value="SEH61003.1"/>
    <property type="molecule type" value="Genomic_DNA"/>
</dbReference>
<keyword evidence="4" id="KW-1185">Reference proteome</keyword>
<sequence length="269" mass="27123">MPSETCRIIDRDTHLVVVNDNPRRRNALTSGFQAGLLRALAQAAAEPRIGAVVVTGAEDESGGFFCAGGDLNVLIAAQTMDEPGRRAAIQELQGLIAAILDCPRPVIAAVEGGAAGAGLSLALACDMVVAARDAQFAASYVNAGLVPDGGLTGSLSAALPPALAAEMCLLGRAVSAARLHDLGAVNTVTEPGRALAEAEALAARLACGPAQAQAAIKALLTGARRELMRGQLAAEVAPMAAALGSAEAAEGIAAFLGKRATDFRALRKA</sequence>
<dbReference type="AlphaFoldDB" id="A0A1H6JKG9"/>
<organism evidence="3 4">
    <name type="scientific">Paracoccus alkenifer</name>
    <dbReference type="NCBI Taxonomy" id="65735"/>
    <lineage>
        <taxon>Bacteria</taxon>
        <taxon>Pseudomonadati</taxon>
        <taxon>Pseudomonadota</taxon>
        <taxon>Alphaproteobacteria</taxon>
        <taxon>Rhodobacterales</taxon>
        <taxon>Paracoccaceae</taxon>
        <taxon>Paracoccus</taxon>
    </lineage>
</organism>
<dbReference type="NCBIfam" id="NF005700">
    <property type="entry name" value="PRK07511.1"/>
    <property type="match status" value="1"/>
</dbReference>
<evidence type="ECO:0000256" key="1">
    <source>
        <dbReference type="ARBA" id="ARBA00005254"/>
    </source>
</evidence>
<reference evidence="4" key="1">
    <citation type="submission" date="2016-10" db="EMBL/GenBank/DDBJ databases">
        <authorList>
            <person name="Varghese N."/>
            <person name="Submissions S."/>
        </authorList>
    </citation>
    <scope>NUCLEOTIDE SEQUENCE [LARGE SCALE GENOMIC DNA]</scope>
    <source>
        <strain evidence="4">DSM 11593</strain>
    </source>
</reference>
<evidence type="ECO:0000256" key="2">
    <source>
        <dbReference type="RuleBase" id="RU003707"/>
    </source>
</evidence>
<dbReference type="GO" id="GO:0003824">
    <property type="term" value="F:catalytic activity"/>
    <property type="evidence" value="ECO:0007669"/>
    <property type="project" value="InterPro"/>
</dbReference>
<dbReference type="InterPro" id="IPR018376">
    <property type="entry name" value="Enoyl-CoA_hyd/isom_CS"/>
</dbReference>
<gene>
    <name evidence="3" type="ORF">SAMN04488075_0344</name>
</gene>
<dbReference type="PANTHER" id="PTHR43459">
    <property type="entry name" value="ENOYL-COA HYDRATASE"/>
    <property type="match status" value="1"/>
</dbReference>
<dbReference type="PANTHER" id="PTHR43459:SF1">
    <property type="entry name" value="EG:BACN32G11.4 PROTEIN"/>
    <property type="match status" value="1"/>
</dbReference>